<dbReference type="InterPro" id="IPR043917">
    <property type="entry name" value="DUF5753"/>
</dbReference>
<feature type="region of interest" description="Disordered" evidence="1">
    <location>
        <begin position="1"/>
        <end position="20"/>
    </location>
</feature>
<reference evidence="3 4" key="1">
    <citation type="submission" date="2021-01" db="EMBL/GenBank/DDBJ databases">
        <title>WGS of actinomycetes isolated from Thailand.</title>
        <authorList>
            <person name="Thawai C."/>
        </authorList>
    </citation>
    <scope>NUCLEOTIDE SEQUENCE [LARGE SCALE GENOMIC DNA]</scope>
    <source>
        <strain evidence="3 4">CH9-7</strain>
    </source>
</reference>
<comment type="caution">
    <text evidence="3">The sequence shown here is derived from an EMBL/GenBank/DDBJ whole genome shotgun (WGS) entry which is preliminary data.</text>
</comment>
<gene>
    <name evidence="3" type="ORF">JK360_05330</name>
</gene>
<dbReference type="RefSeq" id="WP_201801891.1">
    <property type="nucleotide sequence ID" value="NZ_JAERRI010000003.1"/>
</dbReference>
<keyword evidence="4" id="KW-1185">Reference proteome</keyword>
<evidence type="ECO:0000259" key="2">
    <source>
        <dbReference type="Pfam" id="PF19054"/>
    </source>
</evidence>
<proteinExistence type="predicted"/>
<organism evidence="3 4">
    <name type="scientific">Streptomyces siderophoricus</name>
    <dbReference type="NCBI Taxonomy" id="2802281"/>
    <lineage>
        <taxon>Bacteria</taxon>
        <taxon>Bacillati</taxon>
        <taxon>Actinomycetota</taxon>
        <taxon>Actinomycetes</taxon>
        <taxon>Kitasatosporales</taxon>
        <taxon>Streptomycetaceae</taxon>
        <taxon>Streptomyces</taxon>
    </lineage>
</organism>
<name>A0ABS1MM27_9ACTN</name>
<evidence type="ECO:0000313" key="4">
    <source>
        <dbReference type="Proteomes" id="UP000629371"/>
    </source>
</evidence>
<sequence>MEDSSTDHYDSGRPEPSGSLRTFGAVYQGFRENAGFTQEALAPAIRYSAHYIGSVEQGRRLPSKKFIDRSEETLNANGVLRKAARRLSKQPGLARWFREWAELEKQAISLYTYECRLVPGLLQTEAYARTLFENRLPLLSEEEVEIQVAARLERQKLLRDRVNTGFSFVIDEHVFLRPTGGPDTMRGVIDHVLECMTLRNVEVQVMPLKRGVHAGLNGPMQLLETPDNQWFGYCEGQESSQFITDPQTISTLYMRYAKLLSQALTPEDSGSLLEQIRGAL</sequence>
<feature type="compositionally biased region" description="Basic and acidic residues" evidence="1">
    <location>
        <begin position="1"/>
        <end position="13"/>
    </location>
</feature>
<dbReference type="Pfam" id="PF19054">
    <property type="entry name" value="DUF5753"/>
    <property type="match status" value="1"/>
</dbReference>
<dbReference type="EMBL" id="JAERRI010000003">
    <property type="protein sequence ID" value="MBL1088814.1"/>
    <property type="molecule type" value="Genomic_DNA"/>
</dbReference>
<dbReference type="InterPro" id="IPR001387">
    <property type="entry name" value="Cro/C1-type_HTH"/>
</dbReference>
<feature type="domain" description="DUF5753" evidence="2">
    <location>
        <begin position="97"/>
        <end position="275"/>
    </location>
</feature>
<accession>A0ABS1MM27</accession>
<dbReference type="Proteomes" id="UP000629371">
    <property type="component" value="Unassembled WGS sequence"/>
</dbReference>
<dbReference type="Pfam" id="PF13560">
    <property type="entry name" value="HTH_31"/>
    <property type="match status" value="1"/>
</dbReference>
<dbReference type="CDD" id="cd00093">
    <property type="entry name" value="HTH_XRE"/>
    <property type="match status" value="1"/>
</dbReference>
<dbReference type="InterPro" id="IPR010982">
    <property type="entry name" value="Lambda_DNA-bd_dom_sf"/>
</dbReference>
<dbReference type="Gene3D" id="1.10.260.40">
    <property type="entry name" value="lambda repressor-like DNA-binding domains"/>
    <property type="match status" value="1"/>
</dbReference>
<dbReference type="SUPFAM" id="SSF47413">
    <property type="entry name" value="lambda repressor-like DNA-binding domains"/>
    <property type="match status" value="1"/>
</dbReference>
<evidence type="ECO:0000256" key="1">
    <source>
        <dbReference type="SAM" id="MobiDB-lite"/>
    </source>
</evidence>
<evidence type="ECO:0000313" key="3">
    <source>
        <dbReference type="EMBL" id="MBL1088814.1"/>
    </source>
</evidence>
<protein>
    <submittedName>
        <fullName evidence="3">Helix-turn-helix domain-containing protein</fullName>
    </submittedName>
</protein>